<feature type="domain" description="DUF547" evidence="2">
    <location>
        <begin position="73"/>
        <end position="195"/>
    </location>
</feature>
<reference evidence="3 4" key="1">
    <citation type="submission" date="2023-09" db="EMBL/GenBank/DDBJ databases">
        <title>Novel taxa isolated from Blanes Bay.</title>
        <authorList>
            <person name="Rey-Velasco X."/>
            <person name="Lucena T."/>
        </authorList>
    </citation>
    <scope>NUCLEOTIDE SEQUENCE [LARGE SCALE GENOMIC DNA]</scope>
    <source>
        <strain evidence="3 4">S334</strain>
    </source>
</reference>
<feature type="chain" id="PRO_5046825656" evidence="1">
    <location>
        <begin position="25"/>
        <end position="263"/>
    </location>
</feature>
<evidence type="ECO:0000259" key="2">
    <source>
        <dbReference type="Pfam" id="PF04784"/>
    </source>
</evidence>
<gene>
    <name evidence="3" type="ORF">RQM65_16295</name>
</gene>
<dbReference type="Proteomes" id="UP001250656">
    <property type="component" value="Unassembled WGS sequence"/>
</dbReference>
<keyword evidence="1" id="KW-0732">Signal</keyword>
<evidence type="ECO:0000313" key="3">
    <source>
        <dbReference type="EMBL" id="MDT7830230.1"/>
    </source>
</evidence>
<accession>A0ABU3L911</accession>
<evidence type="ECO:0000313" key="4">
    <source>
        <dbReference type="Proteomes" id="UP001250656"/>
    </source>
</evidence>
<dbReference type="InterPro" id="IPR006869">
    <property type="entry name" value="DUF547"/>
</dbReference>
<name>A0ABU3L911_9FLAO</name>
<keyword evidence="4" id="KW-1185">Reference proteome</keyword>
<dbReference type="PROSITE" id="PS51257">
    <property type="entry name" value="PROKAR_LIPOPROTEIN"/>
    <property type="match status" value="1"/>
</dbReference>
<protein>
    <submittedName>
        <fullName evidence="3">DUF547 domain-containing protein</fullName>
    </submittedName>
</protein>
<sequence>MDVSQFRHLVIFLSVLLGCSPVRAQNPNTEISDFNALSEQFLTNIKKGRSTLDIRTQLYQTTLEDLEEGLGTDREKLAFWINIYNAYIQVLLSENPDLYRDRDAFFENERIPLAGRMVSFDKIEHGIIRKSQWKLGGGIVRKWFPDEFERRLRVEEPDYRIHFALNCGAIDCPPVAIYRPEILERQFENGAKSFLQRISEYSSTKGEVRTTPLFSWFRGDFGFESGVKDILLHYGIIPRTEQIDVTYKEYDWTLDLDNFTFEF</sequence>
<organism evidence="3 4">
    <name type="scientific">Pricia mediterranea</name>
    <dbReference type="NCBI Taxonomy" id="3076079"/>
    <lineage>
        <taxon>Bacteria</taxon>
        <taxon>Pseudomonadati</taxon>
        <taxon>Bacteroidota</taxon>
        <taxon>Flavobacteriia</taxon>
        <taxon>Flavobacteriales</taxon>
        <taxon>Flavobacteriaceae</taxon>
        <taxon>Pricia</taxon>
    </lineage>
</organism>
<dbReference type="Pfam" id="PF04784">
    <property type="entry name" value="DUF547"/>
    <property type="match status" value="1"/>
</dbReference>
<proteinExistence type="predicted"/>
<dbReference type="PANTHER" id="PTHR46361">
    <property type="entry name" value="ELECTRON CARRIER/ PROTEIN DISULFIDE OXIDOREDUCTASE"/>
    <property type="match status" value="1"/>
</dbReference>
<evidence type="ECO:0000256" key="1">
    <source>
        <dbReference type="SAM" id="SignalP"/>
    </source>
</evidence>
<feature type="signal peptide" evidence="1">
    <location>
        <begin position="1"/>
        <end position="24"/>
    </location>
</feature>
<dbReference type="EMBL" id="JAVTTP010000001">
    <property type="protein sequence ID" value="MDT7830230.1"/>
    <property type="molecule type" value="Genomic_DNA"/>
</dbReference>
<dbReference type="RefSeq" id="WP_314016479.1">
    <property type="nucleotide sequence ID" value="NZ_JAVTTP010000001.1"/>
</dbReference>
<dbReference type="PANTHER" id="PTHR46361:SF3">
    <property type="entry name" value="ELECTRON CARRIER_ PROTEIN DISULFIDE OXIDOREDUCTASE"/>
    <property type="match status" value="1"/>
</dbReference>
<comment type="caution">
    <text evidence="3">The sequence shown here is derived from an EMBL/GenBank/DDBJ whole genome shotgun (WGS) entry which is preliminary data.</text>
</comment>